<evidence type="ECO:0000313" key="4">
    <source>
        <dbReference type="Proteomes" id="UP000489600"/>
    </source>
</evidence>
<name>A0A565CEC2_9BRAS</name>
<dbReference type="Pfam" id="PF24068">
    <property type="entry name" value="TPD1_C"/>
    <property type="match status" value="1"/>
</dbReference>
<dbReference type="Proteomes" id="UP000489600">
    <property type="component" value="Unassembled WGS sequence"/>
</dbReference>
<dbReference type="AlphaFoldDB" id="A0A565CEC2"/>
<evidence type="ECO:0008006" key="5">
    <source>
        <dbReference type="Google" id="ProtNLM"/>
    </source>
</evidence>
<feature type="chain" id="PRO_5022171903" description="Wall-associated receptor kinase galacturonan-binding domain-containing protein" evidence="2">
    <location>
        <begin position="24"/>
        <end position="124"/>
    </location>
</feature>
<proteinExistence type="predicted"/>
<dbReference type="GO" id="GO:0001709">
    <property type="term" value="P:cell fate determination"/>
    <property type="evidence" value="ECO:0007669"/>
    <property type="project" value="TreeGrafter"/>
</dbReference>
<sequence>MAATTCKLVCLLLIFVFVPQGNGECNAKNVTIVQYFIYNMIKYVPGIQARVTNTCPCEVSDIKFSCGGFKSSTTLDSSMIKQTGDVCLINNGNALLPTQQIYIDYNWWSPFNFTVISAKIGRCS</sequence>
<protein>
    <recommendedName>
        <fullName evidence="5">Wall-associated receptor kinase galacturonan-binding domain-containing protein</fullName>
    </recommendedName>
</protein>
<accession>A0A565CEC2</accession>
<dbReference type="EMBL" id="CABITT030000007">
    <property type="protein sequence ID" value="VVB11946.1"/>
    <property type="molecule type" value="Genomic_DNA"/>
</dbReference>
<evidence type="ECO:0000256" key="1">
    <source>
        <dbReference type="ARBA" id="ARBA00022729"/>
    </source>
</evidence>
<dbReference type="PANTHER" id="PTHR33184">
    <property type="entry name" value="PROTEIN TAPETUM DETERMINANT 1-LIKE-RELATED"/>
    <property type="match status" value="1"/>
</dbReference>
<comment type="caution">
    <text evidence="3">The sequence shown here is derived from an EMBL/GenBank/DDBJ whole genome shotgun (WGS) entry which is preliminary data.</text>
</comment>
<keyword evidence="4" id="KW-1185">Reference proteome</keyword>
<feature type="signal peptide" evidence="2">
    <location>
        <begin position="1"/>
        <end position="23"/>
    </location>
</feature>
<organism evidence="3 4">
    <name type="scientific">Arabis nemorensis</name>
    <dbReference type="NCBI Taxonomy" id="586526"/>
    <lineage>
        <taxon>Eukaryota</taxon>
        <taxon>Viridiplantae</taxon>
        <taxon>Streptophyta</taxon>
        <taxon>Embryophyta</taxon>
        <taxon>Tracheophyta</taxon>
        <taxon>Spermatophyta</taxon>
        <taxon>Magnoliopsida</taxon>
        <taxon>eudicotyledons</taxon>
        <taxon>Gunneridae</taxon>
        <taxon>Pentapetalae</taxon>
        <taxon>rosids</taxon>
        <taxon>malvids</taxon>
        <taxon>Brassicales</taxon>
        <taxon>Brassicaceae</taxon>
        <taxon>Arabideae</taxon>
        <taxon>Arabis</taxon>
    </lineage>
</organism>
<keyword evidence="1 2" id="KW-0732">Signal</keyword>
<dbReference type="OrthoDB" id="603213at2759"/>
<evidence type="ECO:0000313" key="3">
    <source>
        <dbReference type="EMBL" id="VVB11946.1"/>
    </source>
</evidence>
<dbReference type="InterPro" id="IPR040361">
    <property type="entry name" value="TPD1"/>
</dbReference>
<evidence type="ECO:0000256" key="2">
    <source>
        <dbReference type="SAM" id="SignalP"/>
    </source>
</evidence>
<gene>
    <name evidence="3" type="ORF">ANE_LOCUS22390</name>
</gene>
<reference evidence="3" key="1">
    <citation type="submission" date="2019-07" db="EMBL/GenBank/DDBJ databases">
        <authorList>
            <person name="Dittberner H."/>
        </authorList>
    </citation>
    <scope>NUCLEOTIDE SEQUENCE [LARGE SCALE GENOMIC DNA]</scope>
</reference>
<dbReference type="PANTHER" id="PTHR33184:SF72">
    <property type="entry name" value="BETA-1,3-N-ACETYLGLUCOSAMINYLTRANSFERASE FAMILY PROTEIN"/>
    <property type="match status" value="1"/>
</dbReference>